<feature type="compositionally biased region" description="Basic residues" evidence="6">
    <location>
        <begin position="566"/>
        <end position="578"/>
    </location>
</feature>
<dbReference type="Gene3D" id="1.10.510.10">
    <property type="entry name" value="Transferase(Phosphotransferase) domain 1"/>
    <property type="match status" value="1"/>
</dbReference>
<comment type="catalytic activity">
    <reaction evidence="4">
        <text>L-threonyl-[protein] + ATP = O-phospho-L-threonyl-[protein] + ADP + H(+)</text>
        <dbReference type="Rhea" id="RHEA:46608"/>
        <dbReference type="Rhea" id="RHEA-COMP:11060"/>
        <dbReference type="Rhea" id="RHEA-COMP:11605"/>
        <dbReference type="ChEBI" id="CHEBI:15378"/>
        <dbReference type="ChEBI" id="CHEBI:30013"/>
        <dbReference type="ChEBI" id="CHEBI:30616"/>
        <dbReference type="ChEBI" id="CHEBI:61977"/>
        <dbReference type="ChEBI" id="CHEBI:456216"/>
        <dbReference type="EC" id="2.7.11.1"/>
    </reaction>
</comment>
<sequence length="751" mass="85779">MIIKRSTYTSADGLNRLWFTYLQFKDVLGKGAMKTVYRAFDEFAGTEVAWNQVKLNDVFRSPESLQRLYSEVLLLKNLDHDSIMKFRASWIDVDRRTFNFITEMFTSGTLREYRKRYKRVNIRAIKDWARQILEGLDYLHGHDPPVIHRDLKCDNIFVNGHLGQVKIGDLGLAAILRGSHHAHSTPEFMAPELYEEEYDELVDIYSFGMCVLEMLTSEYPYNECSNPAQIYKKVTSGKLPESFYRIDDAEARRFVGRCLEKAPNRPSARELLKDPFLSIEEVEELPAAKISSQKAALSKNPWNCGSARNIYFPFDFTSDTALDVATEMVKELEITDWEPFEIANMIDKEISTVAPSCKVSSSSQIHQQQSFNYADDEDDNDDNSPHHPFYYTSSFSSSQASLPGLFSSDDDQFYQANSLHDWLQEEANVYDDASSQSSSCSDKYSNLKYYSANEDDFVPISPPKEELHCTSKTPKCTRFGPEASMARNCNNFNVADCSSKRQQKMLRTGSLVDIRSQLLHRSLVEEINKRRLFKTVGAVEHIGYQEPGSYSSGGKMTGGVFPGKSVKGKSDKRKRNCHPKLAQSFPHHRWRHHPLRSPPPKAPDPPPIRFYLSTLIHPILSEYIDTSAADPILSEYIDTSAQIPELSLPQHVHRLKPEEINFESLVSRETDSVRRLLRSVREFGVLQIKNHGILTEELRFALANSERIFGLTVECCSSYGDHEKIVWRGDDGQVMEEATAAIGEQNYQIFR</sequence>
<dbReference type="SUPFAM" id="SSF56112">
    <property type="entry name" value="Protein kinase-like (PK-like)"/>
    <property type="match status" value="1"/>
</dbReference>
<name>A0ABR0U6U3_REHGL</name>
<evidence type="ECO:0000259" key="7">
    <source>
        <dbReference type="PROSITE" id="PS50011"/>
    </source>
</evidence>
<evidence type="ECO:0000256" key="1">
    <source>
        <dbReference type="ARBA" id="ARBA00012513"/>
    </source>
</evidence>
<evidence type="ECO:0000313" key="9">
    <source>
        <dbReference type="Proteomes" id="UP001318860"/>
    </source>
</evidence>
<keyword evidence="2" id="KW-0723">Serine/threonine-protein kinase</keyword>
<dbReference type="PROSITE" id="PS50011">
    <property type="entry name" value="PROTEIN_KINASE_DOM"/>
    <property type="match status" value="1"/>
</dbReference>
<dbReference type="Gene3D" id="3.30.200.20">
    <property type="entry name" value="Phosphorylase Kinase, domain 1"/>
    <property type="match status" value="1"/>
</dbReference>
<feature type="region of interest" description="Disordered" evidence="6">
    <location>
        <begin position="555"/>
        <end position="604"/>
    </location>
</feature>
<evidence type="ECO:0000256" key="3">
    <source>
        <dbReference type="ARBA" id="ARBA00022777"/>
    </source>
</evidence>
<dbReference type="SMART" id="SM00220">
    <property type="entry name" value="S_TKc"/>
    <property type="match status" value="1"/>
</dbReference>
<dbReference type="InterPro" id="IPR008271">
    <property type="entry name" value="Ser/Thr_kinase_AS"/>
</dbReference>
<feature type="domain" description="Protein kinase" evidence="7">
    <location>
        <begin position="22"/>
        <end position="277"/>
    </location>
</feature>
<dbReference type="InterPro" id="IPR011009">
    <property type="entry name" value="Kinase-like_dom_sf"/>
</dbReference>
<evidence type="ECO:0000313" key="8">
    <source>
        <dbReference type="EMBL" id="KAK6118206.1"/>
    </source>
</evidence>
<dbReference type="EMBL" id="JABTTQ020003344">
    <property type="protein sequence ID" value="KAK6118206.1"/>
    <property type="molecule type" value="Genomic_DNA"/>
</dbReference>
<dbReference type="PROSITE" id="PS00108">
    <property type="entry name" value="PROTEIN_KINASE_ST"/>
    <property type="match status" value="1"/>
</dbReference>
<dbReference type="Proteomes" id="UP001318860">
    <property type="component" value="Unassembled WGS sequence"/>
</dbReference>
<evidence type="ECO:0000256" key="2">
    <source>
        <dbReference type="ARBA" id="ARBA00022527"/>
    </source>
</evidence>
<gene>
    <name evidence="8" type="ORF">DH2020_047992</name>
</gene>
<dbReference type="InterPro" id="IPR050588">
    <property type="entry name" value="WNK_Ser-Thr_kinase"/>
</dbReference>
<protein>
    <recommendedName>
        <fullName evidence="1">non-specific serine/threonine protein kinase</fullName>
        <ecNumber evidence="1">2.7.11.1</ecNumber>
    </recommendedName>
</protein>
<dbReference type="Pfam" id="PF00069">
    <property type="entry name" value="Pkinase"/>
    <property type="match status" value="1"/>
</dbReference>
<keyword evidence="3" id="KW-0808">Transferase</keyword>
<feature type="compositionally biased region" description="Basic residues" evidence="6">
    <location>
        <begin position="586"/>
        <end position="595"/>
    </location>
</feature>
<reference evidence="8 9" key="1">
    <citation type="journal article" date="2021" name="Comput. Struct. Biotechnol. J.">
        <title>De novo genome assembly of the potent medicinal plant Rehmannia glutinosa using nanopore technology.</title>
        <authorList>
            <person name="Ma L."/>
            <person name="Dong C."/>
            <person name="Song C."/>
            <person name="Wang X."/>
            <person name="Zheng X."/>
            <person name="Niu Y."/>
            <person name="Chen S."/>
            <person name="Feng W."/>
        </authorList>
    </citation>
    <scope>NUCLEOTIDE SEQUENCE [LARGE SCALE GENOMIC DNA]</scope>
    <source>
        <strain evidence="8">DH-2019</strain>
    </source>
</reference>
<keyword evidence="9" id="KW-1185">Reference proteome</keyword>
<dbReference type="InterPro" id="IPR000719">
    <property type="entry name" value="Prot_kinase_dom"/>
</dbReference>
<evidence type="ECO:0000256" key="4">
    <source>
        <dbReference type="ARBA" id="ARBA00047899"/>
    </source>
</evidence>
<keyword evidence="3" id="KW-0418">Kinase</keyword>
<comment type="catalytic activity">
    <reaction evidence="5">
        <text>L-seryl-[protein] + ATP = O-phospho-L-seryl-[protein] + ADP + H(+)</text>
        <dbReference type="Rhea" id="RHEA:17989"/>
        <dbReference type="Rhea" id="RHEA-COMP:9863"/>
        <dbReference type="Rhea" id="RHEA-COMP:11604"/>
        <dbReference type="ChEBI" id="CHEBI:15378"/>
        <dbReference type="ChEBI" id="CHEBI:29999"/>
        <dbReference type="ChEBI" id="CHEBI:30616"/>
        <dbReference type="ChEBI" id="CHEBI:83421"/>
        <dbReference type="ChEBI" id="CHEBI:456216"/>
        <dbReference type="EC" id="2.7.11.1"/>
    </reaction>
</comment>
<evidence type="ECO:0000256" key="5">
    <source>
        <dbReference type="ARBA" id="ARBA00048679"/>
    </source>
</evidence>
<evidence type="ECO:0000256" key="6">
    <source>
        <dbReference type="SAM" id="MobiDB-lite"/>
    </source>
</evidence>
<accession>A0ABR0U6U3</accession>
<comment type="caution">
    <text evidence="8">The sequence shown here is derived from an EMBL/GenBank/DDBJ whole genome shotgun (WGS) entry which is preliminary data.</text>
</comment>
<dbReference type="PANTHER" id="PTHR13902">
    <property type="entry name" value="SERINE/THREONINE-PROTEIN KINASE WNK WITH NO LYSINE -RELATED"/>
    <property type="match status" value="1"/>
</dbReference>
<organism evidence="8 9">
    <name type="scientific">Rehmannia glutinosa</name>
    <name type="common">Chinese foxglove</name>
    <dbReference type="NCBI Taxonomy" id="99300"/>
    <lineage>
        <taxon>Eukaryota</taxon>
        <taxon>Viridiplantae</taxon>
        <taxon>Streptophyta</taxon>
        <taxon>Embryophyta</taxon>
        <taxon>Tracheophyta</taxon>
        <taxon>Spermatophyta</taxon>
        <taxon>Magnoliopsida</taxon>
        <taxon>eudicotyledons</taxon>
        <taxon>Gunneridae</taxon>
        <taxon>Pentapetalae</taxon>
        <taxon>asterids</taxon>
        <taxon>lamiids</taxon>
        <taxon>Lamiales</taxon>
        <taxon>Orobanchaceae</taxon>
        <taxon>Rehmannieae</taxon>
        <taxon>Rehmannia</taxon>
    </lineage>
</organism>
<proteinExistence type="predicted"/>
<dbReference type="CDD" id="cd13983">
    <property type="entry name" value="STKc_WNK"/>
    <property type="match status" value="1"/>
</dbReference>
<dbReference type="EC" id="2.7.11.1" evidence="1"/>